<organism evidence="2 3">
    <name type="scientific">Ancylostoma duodenale</name>
    <dbReference type="NCBI Taxonomy" id="51022"/>
    <lineage>
        <taxon>Eukaryota</taxon>
        <taxon>Metazoa</taxon>
        <taxon>Ecdysozoa</taxon>
        <taxon>Nematoda</taxon>
        <taxon>Chromadorea</taxon>
        <taxon>Rhabditida</taxon>
        <taxon>Rhabditina</taxon>
        <taxon>Rhabditomorpha</taxon>
        <taxon>Strongyloidea</taxon>
        <taxon>Ancylostomatidae</taxon>
        <taxon>Ancylostomatinae</taxon>
        <taxon>Ancylostoma</taxon>
    </lineage>
</organism>
<evidence type="ECO:0000313" key="2">
    <source>
        <dbReference type="EMBL" id="KIH47123.1"/>
    </source>
</evidence>
<name>A0A0C2BT92_9BILA</name>
<protein>
    <submittedName>
        <fullName evidence="2">Uncharacterized protein</fullName>
    </submittedName>
</protein>
<dbReference type="Proteomes" id="UP000054047">
    <property type="component" value="Unassembled WGS sequence"/>
</dbReference>
<feature type="region of interest" description="Disordered" evidence="1">
    <location>
        <begin position="30"/>
        <end position="106"/>
    </location>
</feature>
<feature type="compositionally biased region" description="Polar residues" evidence="1">
    <location>
        <begin position="46"/>
        <end position="62"/>
    </location>
</feature>
<evidence type="ECO:0000313" key="3">
    <source>
        <dbReference type="Proteomes" id="UP000054047"/>
    </source>
</evidence>
<dbReference type="EMBL" id="KN768087">
    <property type="protein sequence ID" value="KIH47123.1"/>
    <property type="molecule type" value="Genomic_DNA"/>
</dbReference>
<keyword evidence="3" id="KW-1185">Reference proteome</keyword>
<sequence length="123" mass="13640">MVWLVLTQASKVPPVARKCEKYERSKALVRRLPGGRHHQNVESDENFFSTEKTDNKPQTAKNSLDIPAGQGTSPHFQDSPKLVARPPGLLHTSECPPSSPDLNPLDIGMSRILRANFQQDSTP</sequence>
<dbReference type="AlphaFoldDB" id="A0A0C2BT92"/>
<reference evidence="2 3" key="1">
    <citation type="submission" date="2013-12" db="EMBL/GenBank/DDBJ databases">
        <title>Draft genome of the parsitic nematode Ancylostoma duodenale.</title>
        <authorList>
            <person name="Mitreva M."/>
        </authorList>
    </citation>
    <scope>NUCLEOTIDE SEQUENCE [LARGE SCALE GENOMIC DNA]</scope>
    <source>
        <strain evidence="2 3">Zhejiang</strain>
    </source>
</reference>
<proteinExistence type="predicted"/>
<evidence type="ECO:0000256" key="1">
    <source>
        <dbReference type="SAM" id="MobiDB-lite"/>
    </source>
</evidence>
<accession>A0A0C2BT92</accession>
<gene>
    <name evidence="2" type="ORF">ANCDUO_22821</name>
</gene>